<reference evidence="2" key="1">
    <citation type="submission" date="2016-10" db="EMBL/GenBank/DDBJ databases">
        <authorList>
            <person name="de Groot N.N."/>
        </authorList>
    </citation>
    <scope>NUCLEOTIDE SEQUENCE</scope>
</reference>
<accession>A0A1W1E1T3</accession>
<sequence>MATSKSNAGVWTLNQFSSMDFYHLNAPQTAFNTNTPS</sequence>
<proteinExistence type="predicted"/>
<evidence type="ECO:0000313" key="2">
    <source>
        <dbReference type="EMBL" id="SFV87930.1"/>
    </source>
</evidence>
<name>A0A1W1E1T3_9ZZZZ</name>
<dbReference type="EMBL" id="FPHY01000128">
    <property type="protein sequence ID" value="SFV86950.1"/>
    <property type="molecule type" value="Genomic_DNA"/>
</dbReference>
<dbReference type="EMBL" id="FPHZ01000109">
    <property type="protein sequence ID" value="SFV87930.1"/>
    <property type="molecule type" value="Genomic_DNA"/>
</dbReference>
<dbReference type="AlphaFoldDB" id="A0A1W1E1T3"/>
<evidence type="ECO:0000313" key="1">
    <source>
        <dbReference type="EMBL" id="SFV86950.1"/>
    </source>
</evidence>
<gene>
    <name evidence="1" type="ORF">MNB_SUP05-SYMBIONT-4-678</name>
    <name evidence="2" type="ORF">MNB_SUP05-SYMBIONT-5-1444</name>
</gene>
<organism evidence="2">
    <name type="scientific">hydrothermal vent metagenome</name>
    <dbReference type="NCBI Taxonomy" id="652676"/>
    <lineage>
        <taxon>unclassified sequences</taxon>
        <taxon>metagenomes</taxon>
        <taxon>ecological metagenomes</taxon>
    </lineage>
</organism>
<protein>
    <submittedName>
        <fullName evidence="2">Uncharacterized protein</fullName>
    </submittedName>
</protein>